<dbReference type="AlphaFoldDB" id="A0A643BTQ2"/>
<dbReference type="Pfam" id="PF00628">
    <property type="entry name" value="PHD"/>
    <property type="match status" value="1"/>
</dbReference>
<keyword evidence="11" id="KW-0539">Nucleus</keyword>
<dbReference type="InterPro" id="IPR013083">
    <property type="entry name" value="Znf_RING/FYVE/PHD"/>
</dbReference>
<name>A0A643BTQ2_BALPH</name>
<evidence type="ECO:0000256" key="2">
    <source>
        <dbReference type="ARBA" id="ARBA00007444"/>
    </source>
</evidence>
<dbReference type="SMART" id="SM00249">
    <property type="entry name" value="PHD"/>
    <property type="match status" value="1"/>
</dbReference>
<evidence type="ECO:0000256" key="6">
    <source>
        <dbReference type="ARBA" id="ARBA00022833"/>
    </source>
</evidence>
<feature type="compositionally biased region" description="Acidic residues" evidence="13">
    <location>
        <begin position="63"/>
        <end position="108"/>
    </location>
</feature>
<dbReference type="GO" id="GO:0003677">
    <property type="term" value="F:DNA binding"/>
    <property type="evidence" value="ECO:0007669"/>
    <property type="project" value="TreeGrafter"/>
</dbReference>
<dbReference type="GO" id="GO:0006338">
    <property type="term" value="P:chromatin remodeling"/>
    <property type="evidence" value="ECO:0007669"/>
    <property type="project" value="InterPro"/>
</dbReference>
<feature type="region of interest" description="Disordered" evidence="13">
    <location>
        <begin position="57"/>
        <end position="108"/>
    </location>
</feature>
<dbReference type="PANTHER" id="PTHR46510">
    <property type="entry name" value="BROMODOMAIN ADJACENT TO ZINC FINGER DOMAIN PROTEIN 1A"/>
    <property type="match status" value="1"/>
</dbReference>
<organism evidence="15 16">
    <name type="scientific">Balaenoptera physalus</name>
    <name type="common">Fin whale</name>
    <name type="synonym">Balaena physalus</name>
    <dbReference type="NCBI Taxonomy" id="9770"/>
    <lineage>
        <taxon>Eukaryota</taxon>
        <taxon>Metazoa</taxon>
        <taxon>Chordata</taxon>
        <taxon>Craniata</taxon>
        <taxon>Vertebrata</taxon>
        <taxon>Euteleostomi</taxon>
        <taxon>Mammalia</taxon>
        <taxon>Eutheria</taxon>
        <taxon>Laurasiatheria</taxon>
        <taxon>Artiodactyla</taxon>
        <taxon>Whippomorpha</taxon>
        <taxon>Cetacea</taxon>
        <taxon>Mysticeti</taxon>
        <taxon>Balaenopteridae</taxon>
        <taxon>Balaenoptera</taxon>
    </lineage>
</organism>
<evidence type="ECO:0000256" key="11">
    <source>
        <dbReference type="ARBA" id="ARBA00023242"/>
    </source>
</evidence>
<dbReference type="InterPro" id="IPR019787">
    <property type="entry name" value="Znf_PHD-finger"/>
</dbReference>
<feature type="domain" description="Zinc finger PHD-type" evidence="14">
    <location>
        <begin position="25"/>
        <end position="74"/>
    </location>
</feature>
<protein>
    <recommendedName>
        <fullName evidence="12">Bromodomain adjacent to zinc finger domain protein 1A</fullName>
    </recommendedName>
</protein>
<dbReference type="FunFam" id="3.30.40.10:FF:000300">
    <property type="entry name" value="Bromodomain adjacent to zinc finger domain protein 1A"/>
    <property type="match status" value="1"/>
</dbReference>
<evidence type="ECO:0000256" key="10">
    <source>
        <dbReference type="ARBA" id="ARBA00023163"/>
    </source>
</evidence>
<sequence length="108" mass="12518">LSQVFLHLSTLDRSVIWSKSILNARCKICRKKGDAENMVLCDGCDRGHHTYCVRPKLKRPSLESDDEMEDSMESEDDEVDDDDEEGQSEEEEYEVEQDEDDSQEEEDV</sequence>
<dbReference type="GO" id="GO:0045740">
    <property type="term" value="P:positive regulation of DNA replication"/>
    <property type="evidence" value="ECO:0007669"/>
    <property type="project" value="TreeGrafter"/>
</dbReference>
<evidence type="ECO:0000259" key="14">
    <source>
        <dbReference type="SMART" id="SM00249"/>
    </source>
</evidence>
<dbReference type="GO" id="GO:0000228">
    <property type="term" value="C:nuclear chromosome"/>
    <property type="evidence" value="ECO:0007669"/>
    <property type="project" value="TreeGrafter"/>
</dbReference>
<keyword evidence="9" id="KW-0103">Bromodomain</keyword>
<dbReference type="GO" id="GO:0008270">
    <property type="term" value="F:zinc ion binding"/>
    <property type="evidence" value="ECO:0007669"/>
    <property type="project" value="UniProtKB-KW"/>
</dbReference>
<dbReference type="SUPFAM" id="SSF57903">
    <property type="entry name" value="FYVE/PHD zinc finger"/>
    <property type="match status" value="1"/>
</dbReference>
<feature type="non-terminal residue" evidence="15">
    <location>
        <position position="1"/>
    </location>
</feature>
<dbReference type="InterPro" id="IPR001965">
    <property type="entry name" value="Znf_PHD"/>
</dbReference>
<dbReference type="GO" id="GO:0008623">
    <property type="term" value="C:CHRAC"/>
    <property type="evidence" value="ECO:0007669"/>
    <property type="project" value="TreeGrafter"/>
</dbReference>
<evidence type="ECO:0000256" key="7">
    <source>
        <dbReference type="ARBA" id="ARBA00023015"/>
    </source>
</evidence>
<evidence type="ECO:0000256" key="4">
    <source>
        <dbReference type="ARBA" id="ARBA00022723"/>
    </source>
</evidence>
<evidence type="ECO:0000256" key="3">
    <source>
        <dbReference type="ARBA" id="ARBA00022553"/>
    </source>
</evidence>
<evidence type="ECO:0000256" key="5">
    <source>
        <dbReference type="ARBA" id="ARBA00022771"/>
    </source>
</evidence>
<evidence type="ECO:0000256" key="1">
    <source>
        <dbReference type="ARBA" id="ARBA00004123"/>
    </source>
</evidence>
<keyword evidence="10" id="KW-0804">Transcription</keyword>
<dbReference type="GO" id="GO:0006355">
    <property type="term" value="P:regulation of DNA-templated transcription"/>
    <property type="evidence" value="ECO:0007669"/>
    <property type="project" value="TreeGrafter"/>
</dbReference>
<proteinExistence type="inferred from homology"/>
<feature type="non-terminal residue" evidence="15">
    <location>
        <position position="108"/>
    </location>
</feature>
<evidence type="ECO:0000256" key="13">
    <source>
        <dbReference type="SAM" id="MobiDB-lite"/>
    </source>
</evidence>
<evidence type="ECO:0000256" key="12">
    <source>
        <dbReference type="ARBA" id="ARBA00068253"/>
    </source>
</evidence>
<keyword evidence="7" id="KW-0805">Transcription regulation</keyword>
<keyword evidence="4" id="KW-0479">Metal-binding</keyword>
<gene>
    <name evidence="15" type="ORF">E2I00_007596</name>
</gene>
<keyword evidence="3" id="KW-0597">Phosphoprotein</keyword>
<comment type="subcellular location">
    <subcellularLocation>
        <location evidence="1">Nucleus</location>
    </subcellularLocation>
</comment>
<keyword evidence="5" id="KW-0863">Zinc-finger</keyword>
<dbReference type="Proteomes" id="UP000437017">
    <property type="component" value="Unassembled WGS sequence"/>
</dbReference>
<dbReference type="OrthoDB" id="332390at2759"/>
<evidence type="ECO:0000313" key="16">
    <source>
        <dbReference type="Proteomes" id="UP000437017"/>
    </source>
</evidence>
<comment type="caution">
    <text evidence="15">The sequence shown here is derived from an EMBL/GenBank/DDBJ whole genome shotgun (WGS) entry which is preliminary data.</text>
</comment>
<keyword evidence="6" id="KW-0862">Zinc</keyword>
<reference evidence="15 16" key="1">
    <citation type="journal article" date="2019" name="PLoS ONE">
        <title>Genomic analyses reveal an absence of contemporary introgressive admixture between fin whales and blue whales, despite known hybrids.</title>
        <authorList>
            <person name="Westbury M.V."/>
            <person name="Petersen B."/>
            <person name="Lorenzen E.D."/>
        </authorList>
    </citation>
    <scope>NUCLEOTIDE SEQUENCE [LARGE SCALE GENOMIC DNA]</scope>
    <source>
        <strain evidence="15">FinWhale-01</strain>
    </source>
</reference>
<evidence type="ECO:0000313" key="15">
    <source>
        <dbReference type="EMBL" id="KAB0391284.1"/>
    </source>
</evidence>
<dbReference type="InterPro" id="IPR011011">
    <property type="entry name" value="Znf_FYVE_PHD"/>
</dbReference>
<evidence type="ECO:0000256" key="9">
    <source>
        <dbReference type="ARBA" id="ARBA00023117"/>
    </source>
</evidence>
<dbReference type="PANTHER" id="PTHR46510:SF1">
    <property type="entry name" value="BROMODOMAIN ADJACENT TO ZINC FINGER DOMAIN PROTEIN 1A"/>
    <property type="match status" value="1"/>
</dbReference>
<comment type="similarity">
    <text evidence="2">Belongs to the WAL family.</text>
</comment>
<keyword evidence="16" id="KW-1185">Reference proteome</keyword>
<evidence type="ECO:0000256" key="8">
    <source>
        <dbReference type="ARBA" id="ARBA00023054"/>
    </source>
</evidence>
<dbReference type="InterPro" id="IPR047171">
    <property type="entry name" value="BAZ1A"/>
</dbReference>
<dbReference type="Gene3D" id="3.30.40.10">
    <property type="entry name" value="Zinc/RING finger domain, C3HC4 (zinc finger)"/>
    <property type="match status" value="1"/>
</dbReference>
<dbReference type="EMBL" id="SGJD01004665">
    <property type="protein sequence ID" value="KAB0391284.1"/>
    <property type="molecule type" value="Genomic_DNA"/>
</dbReference>
<accession>A0A643BTQ2</accession>
<dbReference type="GO" id="GO:0031445">
    <property type="term" value="P:regulation of heterochromatin formation"/>
    <property type="evidence" value="ECO:0007669"/>
    <property type="project" value="TreeGrafter"/>
</dbReference>
<keyword evidence="8" id="KW-0175">Coiled coil</keyword>